<feature type="compositionally biased region" description="Basic and acidic residues" evidence="10">
    <location>
        <begin position="556"/>
        <end position="565"/>
    </location>
</feature>
<feature type="region of interest" description="Disordered" evidence="10">
    <location>
        <begin position="528"/>
        <end position="623"/>
    </location>
</feature>
<organism evidence="12 13">
    <name type="scientific">Aureobasidium subglaciale (strain EXF-2481)</name>
    <name type="common">Aureobasidium pullulans var. subglaciale</name>
    <dbReference type="NCBI Taxonomy" id="1043005"/>
    <lineage>
        <taxon>Eukaryota</taxon>
        <taxon>Fungi</taxon>
        <taxon>Dikarya</taxon>
        <taxon>Ascomycota</taxon>
        <taxon>Pezizomycotina</taxon>
        <taxon>Dothideomycetes</taxon>
        <taxon>Dothideomycetidae</taxon>
        <taxon>Dothideales</taxon>
        <taxon>Saccotheciaceae</taxon>
        <taxon>Aureobasidium</taxon>
    </lineage>
</organism>
<evidence type="ECO:0000313" key="13">
    <source>
        <dbReference type="Proteomes" id="UP000030641"/>
    </source>
</evidence>
<accession>A0A074YFI8</accession>
<dbReference type="GO" id="GO:0042128">
    <property type="term" value="P:nitrate assimilation"/>
    <property type="evidence" value="ECO:0007669"/>
    <property type="project" value="UniProtKB-KW"/>
</dbReference>
<dbReference type="GO" id="GO:0045944">
    <property type="term" value="P:positive regulation of transcription by RNA polymerase II"/>
    <property type="evidence" value="ECO:0007669"/>
    <property type="project" value="TreeGrafter"/>
</dbReference>
<dbReference type="OMA" id="WRMMAMS"/>
<feature type="compositionally biased region" description="Basic and acidic residues" evidence="10">
    <location>
        <begin position="32"/>
        <end position="62"/>
    </location>
</feature>
<gene>
    <name evidence="12" type="ORF">AUEXF2481DRAFT_28508</name>
</gene>
<dbReference type="InParanoid" id="A0A074YFI8"/>
<dbReference type="RefSeq" id="XP_013344910.1">
    <property type="nucleotide sequence ID" value="XM_013489456.1"/>
</dbReference>
<dbReference type="GO" id="GO:0000981">
    <property type="term" value="F:DNA-binding transcription factor activity, RNA polymerase II-specific"/>
    <property type="evidence" value="ECO:0007669"/>
    <property type="project" value="TreeGrafter"/>
</dbReference>
<dbReference type="PANTHER" id="PTHR10071">
    <property type="entry name" value="TRANSCRIPTION FACTOR GATA FAMILY MEMBER"/>
    <property type="match status" value="1"/>
</dbReference>
<feature type="region of interest" description="Disordered" evidence="10">
    <location>
        <begin position="1"/>
        <end position="62"/>
    </location>
</feature>
<dbReference type="SUPFAM" id="SSF57716">
    <property type="entry name" value="Glucocorticoid receptor-like (DNA-binding domain)"/>
    <property type="match status" value="1"/>
</dbReference>
<evidence type="ECO:0000256" key="8">
    <source>
        <dbReference type="ARBA" id="ARBA00023242"/>
    </source>
</evidence>
<keyword evidence="3 9" id="KW-0863">Zinc-finger</keyword>
<comment type="subcellular location">
    <subcellularLocation>
        <location evidence="1">Nucleus</location>
    </subcellularLocation>
</comment>
<dbReference type="Gene3D" id="3.30.50.10">
    <property type="entry name" value="Erythroid Transcription Factor GATA-1, subunit A"/>
    <property type="match status" value="1"/>
</dbReference>
<feature type="compositionally biased region" description="Low complexity" evidence="10">
    <location>
        <begin position="588"/>
        <end position="607"/>
    </location>
</feature>
<evidence type="ECO:0000256" key="7">
    <source>
        <dbReference type="ARBA" id="ARBA00023163"/>
    </source>
</evidence>
<dbReference type="Pfam" id="PF00320">
    <property type="entry name" value="GATA"/>
    <property type="match status" value="1"/>
</dbReference>
<evidence type="ECO:0000256" key="10">
    <source>
        <dbReference type="SAM" id="MobiDB-lite"/>
    </source>
</evidence>
<dbReference type="FunFam" id="3.30.50.10:FF:000007">
    <property type="entry name" value="Nitrogen regulatory AreA, N-terminal"/>
    <property type="match status" value="1"/>
</dbReference>
<dbReference type="InterPro" id="IPR000679">
    <property type="entry name" value="Znf_GATA"/>
</dbReference>
<evidence type="ECO:0000256" key="9">
    <source>
        <dbReference type="PROSITE-ProRule" id="PRU00094"/>
    </source>
</evidence>
<proteinExistence type="predicted"/>
<keyword evidence="8" id="KW-0539">Nucleus</keyword>
<evidence type="ECO:0000256" key="2">
    <source>
        <dbReference type="ARBA" id="ARBA00022723"/>
    </source>
</evidence>
<dbReference type="PROSITE" id="PS50114">
    <property type="entry name" value="GATA_ZN_FINGER_2"/>
    <property type="match status" value="1"/>
</dbReference>
<keyword evidence="6" id="KW-0534">Nitrate assimilation</keyword>
<feature type="compositionally biased region" description="Low complexity" evidence="10">
    <location>
        <begin position="812"/>
        <end position="827"/>
    </location>
</feature>
<feature type="region of interest" description="Disordered" evidence="10">
    <location>
        <begin position="672"/>
        <end position="840"/>
    </location>
</feature>
<keyword evidence="5" id="KW-0805">Transcription regulation</keyword>
<protein>
    <recommendedName>
        <fullName evidence="11">GATA-type domain-containing protein</fullName>
    </recommendedName>
</protein>
<dbReference type="Proteomes" id="UP000030641">
    <property type="component" value="Unassembled WGS sequence"/>
</dbReference>
<keyword evidence="7" id="KW-0804">Transcription</keyword>
<name>A0A074YFI8_AURSE</name>
<feature type="domain" description="GATA-type" evidence="11">
    <location>
        <begin position="621"/>
        <end position="674"/>
    </location>
</feature>
<dbReference type="Pfam" id="PF08550">
    <property type="entry name" value="GATA_AreA"/>
    <property type="match status" value="1"/>
</dbReference>
<feature type="compositionally biased region" description="Low complexity" evidence="10">
    <location>
        <begin position="721"/>
        <end position="737"/>
    </location>
</feature>
<dbReference type="GeneID" id="25363746"/>
<feature type="compositionally biased region" description="Polar residues" evidence="10">
    <location>
        <begin position="123"/>
        <end position="140"/>
    </location>
</feature>
<dbReference type="InterPro" id="IPR013860">
    <property type="entry name" value="AreA_GATA"/>
</dbReference>
<dbReference type="GO" id="GO:0000978">
    <property type="term" value="F:RNA polymerase II cis-regulatory region sequence-specific DNA binding"/>
    <property type="evidence" value="ECO:0007669"/>
    <property type="project" value="TreeGrafter"/>
</dbReference>
<keyword evidence="2" id="KW-0479">Metal-binding</keyword>
<evidence type="ECO:0000256" key="5">
    <source>
        <dbReference type="ARBA" id="ARBA00023015"/>
    </source>
</evidence>
<dbReference type="GO" id="GO:0005634">
    <property type="term" value="C:nucleus"/>
    <property type="evidence" value="ECO:0007669"/>
    <property type="project" value="UniProtKB-SubCell"/>
</dbReference>
<dbReference type="InterPro" id="IPR013088">
    <property type="entry name" value="Znf_NHR/GATA"/>
</dbReference>
<dbReference type="STRING" id="1043005.A0A074YFI8"/>
<dbReference type="InterPro" id="IPR039355">
    <property type="entry name" value="Transcription_factor_GATA"/>
</dbReference>
<dbReference type="EMBL" id="KL584756">
    <property type="protein sequence ID" value="KEQ96573.1"/>
    <property type="molecule type" value="Genomic_DNA"/>
</dbReference>
<dbReference type="AlphaFoldDB" id="A0A074YFI8"/>
<dbReference type="PANTHER" id="PTHR10071:SF281">
    <property type="entry name" value="BOX A-BINDING FACTOR-RELATED"/>
    <property type="match status" value="1"/>
</dbReference>
<keyword evidence="13" id="KW-1185">Reference proteome</keyword>
<evidence type="ECO:0000259" key="11">
    <source>
        <dbReference type="PROSITE" id="PS50114"/>
    </source>
</evidence>
<evidence type="ECO:0000256" key="3">
    <source>
        <dbReference type="ARBA" id="ARBA00022771"/>
    </source>
</evidence>
<dbReference type="HOGENOM" id="CLU_009509_0_0_1"/>
<dbReference type="OrthoDB" id="515401at2759"/>
<dbReference type="GO" id="GO:0000122">
    <property type="term" value="P:negative regulation of transcription by RNA polymerase II"/>
    <property type="evidence" value="ECO:0007669"/>
    <property type="project" value="TreeGrafter"/>
</dbReference>
<feature type="region of interest" description="Disordered" evidence="10">
    <location>
        <begin position="166"/>
        <end position="191"/>
    </location>
</feature>
<dbReference type="PROSITE" id="PS00344">
    <property type="entry name" value="GATA_ZN_FINGER_1"/>
    <property type="match status" value="1"/>
</dbReference>
<evidence type="ECO:0000256" key="6">
    <source>
        <dbReference type="ARBA" id="ARBA00023063"/>
    </source>
</evidence>
<feature type="compositionally biased region" description="Basic and acidic residues" evidence="10">
    <location>
        <begin position="240"/>
        <end position="251"/>
    </location>
</feature>
<keyword evidence="4" id="KW-0862">Zinc</keyword>
<evidence type="ECO:0000256" key="4">
    <source>
        <dbReference type="ARBA" id="ARBA00022833"/>
    </source>
</evidence>
<feature type="compositionally biased region" description="Low complexity" evidence="10">
    <location>
        <begin position="166"/>
        <end position="176"/>
    </location>
</feature>
<evidence type="ECO:0000313" key="12">
    <source>
        <dbReference type="EMBL" id="KEQ96573.1"/>
    </source>
</evidence>
<dbReference type="CDD" id="cd00202">
    <property type="entry name" value="ZnF_GATA"/>
    <property type="match status" value="1"/>
</dbReference>
<feature type="compositionally biased region" description="Polar residues" evidence="10">
    <location>
        <begin position="697"/>
        <end position="710"/>
    </location>
</feature>
<dbReference type="PRINTS" id="PR00619">
    <property type="entry name" value="GATAZNFINGER"/>
</dbReference>
<dbReference type="SMART" id="SM00401">
    <property type="entry name" value="ZnF_GATA"/>
    <property type="match status" value="1"/>
</dbReference>
<dbReference type="GO" id="GO:0008270">
    <property type="term" value="F:zinc ion binding"/>
    <property type="evidence" value="ECO:0007669"/>
    <property type="project" value="UniProtKB-KW"/>
</dbReference>
<feature type="compositionally biased region" description="Low complexity" evidence="10">
    <location>
        <begin position="1"/>
        <end position="24"/>
    </location>
</feature>
<sequence length="850" mass="91799">MGEMTAPSSSTTSSAVQSLTSASTLDSPTESSARRALRDSVFESTTWRETDGESPEELQRKDPLGTQIWKLYSKTKNTLPNSERMENLTWRMMSMNLRRAQHQSRLAHAYQQRANAPSGIAQLRQSAEAQSLEHSNSHSLDQSHFAVPASDHMNLDDFIVPSSIASPISQSSPSASLDTLINDPKATSTGIPIRRHQQLQEEAQDDFVARASAPSVAPTAIHKTTDEFGYIQRHVRKTSIDERRPPKRRADCSPQVPPVTTGMPNDALLNNYSLDSGAFNPPNTHGQVPFGLDTFGFDTGANASHNDPLLTSAGPFQTNFNFSPVGSPMMTNGQYTNMFNQSIMSNNYCSPPQSSYQSRVSTPQPIPEHEPVFFNTSSSVDLRHHAHMSSYTSQQPTPVASMQPQYIFSPNNDNMFSQVSAPDPSTSFTQPSSYSMSGHIDPNEVLSTAMPLPRDNNMFTFGADSDNEDEEPNFGDRNNFMMQTDFSPMEDPSMAEYQWESGLASGQYNSLPARYAGPPGRKGVTIGHTEMIPSPQDWGVGSLGRTHGSAASVSEIRNRGNDPRLKKIPRTSSTPNAAAMAAQHGIFSARPQSSPSSPPESSTGFSSVAPSRPGSPKPGDNGLPTTCTNCFTQTTPLWRRNPEGHPLCNACGLFLKLHGVVRPLSLKTDVIKKRNRGGAGSATVGPPTSRPKKAASRKNSVAHTPATTPKPNHDAESPKSTAGSSTTANTPTTQTNPVIAPKTTVVPIAPGPPKPQMPATGPAPTRMVAPKRQRKQSKVGSSPQEIEMGEADDIMPSLQPRDLSQAPTPTYAPNQQPNMMMNNGAPGSMVSTPSGMPAGPQEWEWLTMSL</sequence>
<feature type="region of interest" description="Disordered" evidence="10">
    <location>
        <begin position="121"/>
        <end position="140"/>
    </location>
</feature>
<feature type="region of interest" description="Disordered" evidence="10">
    <location>
        <begin position="240"/>
        <end position="265"/>
    </location>
</feature>
<reference evidence="12 13" key="1">
    <citation type="journal article" date="2014" name="BMC Genomics">
        <title>Genome sequencing of four Aureobasidium pullulans varieties: biotechnological potential, stress tolerance, and description of new species.</title>
        <authorList>
            <person name="Gostin Ar C."/>
            <person name="Ohm R.A."/>
            <person name="Kogej T."/>
            <person name="Sonjak S."/>
            <person name="Turk M."/>
            <person name="Zajc J."/>
            <person name="Zalar P."/>
            <person name="Grube M."/>
            <person name="Sun H."/>
            <person name="Han J."/>
            <person name="Sharma A."/>
            <person name="Chiniquy J."/>
            <person name="Ngan C.Y."/>
            <person name="Lipzen A."/>
            <person name="Barry K."/>
            <person name="Grigoriev I.V."/>
            <person name="Gunde-Cimerman N."/>
        </authorList>
    </citation>
    <scope>NUCLEOTIDE SEQUENCE [LARGE SCALE GENOMIC DNA]</scope>
    <source>
        <strain evidence="12 13">EXF-2481</strain>
    </source>
</reference>
<evidence type="ECO:0000256" key="1">
    <source>
        <dbReference type="ARBA" id="ARBA00004123"/>
    </source>
</evidence>